<evidence type="ECO:0000313" key="3">
    <source>
        <dbReference type="EMBL" id="MFC5155076.1"/>
    </source>
</evidence>
<comment type="caution">
    <text evidence="3">The sequence shown here is derived from an EMBL/GenBank/DDBJ whole genome shotgun (WGS) entry which is preliminary data.</text>
</comment>
<reference evidence="4" key="1">
    <citation type="journal article" date="2019" name="Int. J. Syst. Evol. Microbiol.">
        <title>The Global Catalogue of Microorganisms (GCM) 10K type strain sequencing project: providing services to taxonomists for standard genome sequencing and annotation.</title>
        <authorList>
            <consortium name="The Broad Institute Genomics Platform"/>
            <consortium name="The Broad Institute Genome Sequencing Center for Infectious Disease"/>
            <person name="Wu L."/>
            <person name="Ma J."/>
        </authorList>
    </citation>
    <scope>NUCLEOTIDE SEQUENCE [LARGE SCALE GENOMIC DNA]</scope>
    <source>
        <strain evidence="4">PCU 266</strain>
    </source>
</reference>
<keyword evidence="4" id="KW-1185">Reference proteome</keyword>
<feature type="transmembrane region" description="Helical" evidence="2">
    <location>
        <begin position="35"/>
        <end position="52"/>
    </location>
</feature>
<evidence type="ECO:0000256" key="1">
    <source>
        <dbReference type="SAM" id="MobiDB-lite"/>
    </source>
</evidence>
<gene>
    <name evidence="3" type="ORF">ACFPRH_25405</name>
</gene>
<dbReference type="EMBL" id="JBHSKP010000019">
    <property type="protein sequence ID" value="MFC5155076.1"/>
    <property type="molecule type" value="Genomic_DNA"/>
</dbReference>
<keyword evidence="2" id="KW-0812">Transmembrane</keyword>
<feature type="region of interest" description="Disordered" evidence="1">
    <location>
        <begin position="57"/>
        <end position="80"/>
    </location>
</feature>
<dbReference type="RefSeq" id="WP_344474526.1">
    <property type="nucleotide sequence ID" value="NZ_BAAASB010000004.1"/>
</dbReference>
<accession>A0ABW0AQ68</accession>
<name>A0ABW0AQ68_9ACTN</name>
<proteinExistence type="predicted"/>
<protein>
    <recommendedName>
        <fullName evidence="5">Secreted protein</fullName>
    </recommendedName>
</protein>
<evidence type="ECO:0008006" key="5">
    <source>
        <dbReference type="Google" id="ProtNLM"/>
    </source>
</evidence>
<sequence length="80" mass="8794">MSFRRNGKRTAGAVLAVVVLVLTLADSWIAALLTLALMISAVVGWFMLRAEYGDPGPLREAEPRAPRDTPHSRRPTPPER</sequence>
<organism evidence="3 4">
    <name type="scientific">Streptomyces amakusaensis</name>
    <dbReference type="NCBI Taxonomy" id="67271"/>
    <lineage>
        <taxon>Bacteria</taxon>
        <taxon>Bacillati</taxon>
        <taxon>Actinomycetota</taxon>
        <taxon>Actinomycetes</taxon>
        <taxon>Kitasatosporales</taxon>
        <taxon>Streptomycetaceae</taxon>
        <taxon>Streptomyces</taxon>
    </lineage>
</organism>
<evidence type="ECO:0000313" key="4">
    <source>
        <dbReference type="Proteomes" id="UP001596160"/>
    </source>
</evidence>
<evidence type="ECO:0000256" key="2">
    <source>
        <dbReference type="SAM" id="Phobius"/>
    </source>
</evidence>
<keyword evidence="2" id="KW-1133">Transmembrane helix</keyword>
<dbReference type="Proteomes" id="UP001596160">
    <property type="component" value="Unassembled WGS sequence"/>
</dbReference>
<keyword evidence="2" id="KW-0472">Membrane</keyword>